<feature type="domain" description="CHK kinase-like" evidence="1">
    <location>
        <begin position="131"/>
        <end position="319"/>
    </location>
</feature>
<dbReference type="HOGENOM" id="CLU_047882_0_0_1"/>
<sequence length="391" mass="45216">MNLRQAQLRRLVENSFPEIQNFHEKVTVRYEKLENAKSFWSEIYLAHPKVNDEGEEESVPETVFIKVPRISENVLRCEDEEAVDKLQNVLVYYSKKENLFYKHFQYGTIPNFPFPKVYFTEDVKEEGTGGIVAENLSDKVYAVEHIPGLNHEQVLRLMEALAGFHSHLIQRKDKSYVESFVEGAHGRETYAPGMQKMMFEEALTLENVSPEVFGNQKRIHGIKWAFDYEKKNKATKQAILEIPGIICHADLNVTNMLWKKDSTTHEIGAIIDYQMLFIGSIAFDIIRVLTLGLSREVRREKTKSYLEYYHKTLSELFHGSAPFSLDQLNNQYFLIYPFASNFTLFGIAMYIKMYSDGTLGSPEFKEANCAELVDRANGIVEDIETLEKNFI</sequence>
<accession>G0P2A4</accession>
<evidence type="ECO:0000313" key="2">
    <source>
        <dbReference type="EMBL" id="EGT42984.1"/>
    </source>
</evidence>
<dbReference type="EMBL" id="GL380023">
    <property type="protein sequence ID" value="EGT42984.1"/>
    <property type="molecule type" value="Genomic_DNA"/>
</dbReference>
<dbReference type="FunCoup" id="G0P2A4">
    <property type="interactions" value="2"/>
</dbReference>
<dbReference type="InterPro" id="IPR015897">
    <property type="entry name" value="CHK_kinase-like"/>
</dbReference>
<dbReference type="SUPFAM" id="SSF56112">
    <property type="entry name" value="Protein kinase-like (PK-like)"/>
    <property type="match status" value="1"/>
</dbReference>
<dbReference type="SMART" id="SM00587">
    <property type="entry name" value="CHK"/>
    <property type="match status" value="1"/>
</dbReference>
<organism evidence="3">
    <name type="scientific">Caenorhabditis brenneri</name>
    <name type="common">Nematode worm</name>
    <dbReference type="NCBI Taxonomy" id="135651"/>
    <lineage>
        <taxon>Eukaryota</taxon>
        <taxon>Metazoa</taxon>
        <taxon>Ecdysozoa</taxon>
        <taxon>Nematoda</taxon>
        <taxon>Chromadorea</taxon>
        <taxon>Rhabditida</taxon>
        <taxon>Rhabditina</taxon>
        <taxon>Rhabditomorpha</taxon>
        <taxon>Rhabditoidea</taxon>
        <taxon>Rhabditidae</taxon>
        <taxon>Peloderinae</taxon>
        <taxon>Caenorhabditis</taxon>
    </lineage>
</organism>
<protein>
    <recommendedName>
        <fullName evidence="1">CHK kinase-like domain-containing protein</fullName>
    </recommendedName>
</protein>
<dbReference type="Proteomes" id="UP000008068">
    <property type="component" value="Unassembled WGS sequence"/>
</dbReference>
<name>G0P2A4_CAEBE</name>
<dbReference type="PANTHER" id="PTHR23020:SF11">
    <property type="entry name" value="CHK KINASE-LIKE DOMAIN-CONTAINING PROTEIN"/>
    <property type="match status" value="1"/>
</dbReference>
<dbReference type="Pfam" id="PF07914">
    <property type="entry name" value="DUF1679"/>
    <property type="match status" value="1"/>
</dbReference>
<gene>
    <name evidence="2" type="ORF">CAEBREN_29073</name>
</gene>
<dbReference type="InterPro" id="IPR052961">
    <property type="entry name" value="Oxido-Kinase-like_Enzymes"/>
</dbReference>
<dbReference type="InParanoid" id="G0P2A4"/>
<dbReference type="InterPro" id="IPR012877">
    <property type="entry name" value="Dhs-27"/>
</dbReference>
<dbReference type="eggNOG" id="ENOG502SDJT">
    <property type="taxonomic scope" value="Eukaryota"/>
</dbReference>
<dbReference type="PANTHER" id="PTHR23020">
    <property type="entry name" value="UNCHARACTERIZED NUCLEAR HORMONE RECEPTOR-RELATED"/>
    <property type="match status" value="1"/>
</dbReference>
<dbReference type="OrthoDB" id="5914377at2759"/>
<proteinExistence type="predicted"/>
<dbReference type="InterPro" id="IPR011009">
    <property type="entry name" value="Kinase-like_dom_sf"/>
</dbReference>
<reference evidence="3" key="1">
    <citation type="submission" date="2011-07" db="EMBL/GenBank/DDBJ databases">
        <authorList>
            <consortium name="Caenorhabditis brenneri Sequencing and Analysis Consortium"/>
            <person name="Wilson R.K."/>
        </authorList>
    </citation>
    <scope>NUCLEOTIDE SEQUENCE [LARGE SCALE GENOMIC DNA]</scope>
    <source>
        <strain evidence="3">PB2801</strain>
    </source>
</reference>
<keyword evidence="3" id="KW-1185">Reference proteome</keyword>
<dbReference type="AlphaFoldDB" id="G0P2A4"/>
<dbReference type="Gene3D" id="3.90.1200.10">
    <property type="match status" value="1"/>
</dbReference>
<evidence type="ECO:0000313" key="3">
    <source>
        <dbReference type="Proteomes" id="UP000008068"/>
    </source>
</evidence>
<evidence type="ECO:0000259" key="1">
    <source>
        <dbReference type="SMART" id="SM00587"/>
    </source>
</evidence>